<name>A0AA38NXD6_9AGAR</name>
<dbReference type="Pfam" id="PF00498">
    <property type="entry name" value="FHA"/>
    <property type="match status" value="1"/>
</dbReference>
<dbReference type="Gene3D" id="2.60.200.20">
    <property type="match status" value="1"/>
</dbReference>
<feature type="domain" description="FHA" evidence="2">
    <location>
        <begin position="57"/>
        <end position="110"/>
    </location>
</feature>
<evidence type="ECO:0000259" key="2">
    <source>
        <dbReference type="Pfam" id="PF00498"/>
    </source>
</evidence>
<gene>
    <name evidence="3" type="ORF">F5878DRAFT_713734</name>
</gene>
<feature type="compositionally biased region" description="Basic and acidic residues" evidence="1">
    <location>
        <begin position="164"/>
        <end position="176"/>
    </location>
</feature>
<dbReference type="InterPro" id="IPR008984">
    <property type="entry name" value="SMAD_FHA_dom_sf"/>
</dbReference>
<protein>
    <recommendedName>
        <fullName evidence="2">FHA domain-containing protein</fullName>
    </recommendedName>
</protein>
<dbReference type="EMBL" id="MU806972">
    <property type="protein sequence ID" value="KAJ3832399.1"/>
    <property type="molecule type" value="Genomic_DNA"/>
</dbReference>
<evidence type="ECO:0000256" key="1">
    <source>
        <dbReference type="SAM" id="MobiDB-lite"/>
    </source>
</evidence>
<feature type="region of interest" description="Disordered" evidence="1">
    <location>
        <begin position="141"/>
        <end position="191"/>
    </location>
</feature>
<accession>A0AA38NXD6</accession>
<evidence type="ECO:0000313" key="3">
    <source>
        <dbReference type="EMBL" id="KAJ3832399.1"/>
    </source>
</evidence>
<dbReference type="CDD" id="cd00060">
    <property type="entry name" value="FHA"/>
    <property type="match status" value="1"/>
</dbReference>
<dbReference type="InterPro" id="IPR000253">
    <property type="entry name" value="FHA_dom"/>
</dbReference>
<dbReference type="Proteomes" id="UP001163846">
    <property type="component" value="Unassembled WGS sequence"/>
</dbReference>
<comment type="caution">
    <text evidence="3">The sequence shown here is derived from an EMBL/GenBank/DDBJ whole genome shotgun (WGS) entry which is preliminary data.</text>
</comment>
<sequence>MPTNDMQQKGNKLVTVEGIEFICEDPPFSKNKPKSFTVNRNWTNESTIGRKLFGSTSNTIDFHHAKLKFDWTQVYITDLGSKYGTWTSSSGKLSAGKSVLLKDGSTIVFGADHDKTHQNPDAIRVKVKFLKTLKILQPVGKTTPNKPLDSLKVPAPAHPAGRSKTPETLKPPEDPHKHRRTVSLEAPKKDKPPLEHQKLVWRPGASTELQREIKVPWSETFRLGFGVDALTGESMTRTALTPFKVSGSPRPKQSKTYVNTLHWNDIKSLRDQYDMEIGGTINVAPTSVSMSTRISSFLSKNASASTVLIQYRVIGEFEPEFVPADAGLQHGLPQLSEDEFRERYGDYYLAGRQRGYGCRMVIVCRVNDKSKTDKVEVEAQTLVENFFKTGAAHSSAKSRSKNCSILHVMLETYGCSADASYLSSGLLSPQDALAALSNILTDPKGTPRYGICWIPSVVP</sequence>
<keyword evidence="4" id="KW-1185">Reference proteome</keyword>
<organism evidence="3 4">
    <name type="scientific">Lentinula raphanica</name>
    <dbReference type="NCBI Taxonomy" id="153919"/>
    <lineage>
        <taxon>Eukaryota</taxon>
        <taxon>Fungi</taxon>
        <taxon>Dikarya</taxon>
        <taxon>Basidiomycota</taxon>
        <taxon>Agaricomycotina</taxon>
        <taxon>Agaricomycetes</taxon>
        <taxon>Agaricomycetidae</taxon>
        <taxon>Agaricales</taxon>
        <taxon>Marasmiineae</taxon>
        <taxon>Omphalotaceae</taxon>
        <taxon>Lentinula</taxon>
    </lineage>
</organism>
<reference evidence="3" key="1">
    <citation type="submission" date="2022-08" db="EMBL/GenBank/DDBJ databases">
        <authorList>
            <consortium name="DOE Joint Genome Institute"/>
            <person name="Min B."/>
            <person name="Riley R."/>
            <person name="Sierra-Patev S."/>
            <person name="Naranjo-Ortiz M."/>
            <person name="Looney B."/>
            <person name="Konkel Z."/>
            <person name="Slot J.C."/>
            <person name="Sakamoto Y."/>
            <person name="Steenwyk J.L."/>
            <person name="Rokas A."/>
            <person name="Carro J."/>
            <person name="Camarero S."/>
            <person name="Ferreira P."/>
            <person name="Molpeceres G."/>
            <person name="Ruiz-Duenas F.J."/>
            <person name="Serrano A."/>
            <person name="Henrissat B."/>
            <person name="Drula E."/>
            <person name="Hughes K.W."/>
            <person name="Mata J.L."/>
            <person name="Ishikawa N.K."/>
            <person name="Vargas-Isla R."/>
            <person name="Ushijima S."/>
            <person name="Smith C.A."/>
            <person name="Ahrendt S."/>
            <person name="Andreopoulos W."/>
            <person name="He G."/>
            <person name="Labutti K."/>
            <person name="Lipzen A."/>
            <person name="Ng V."/>
            <person name="Sandor L."/>
            <person name="Barry K."/>
            <person name="Martinez A.T."/>
            <person name="Xiao Y."/>
            <person name="Gibbons J.G."/>
            <person name="Terashima K."/>
            <person name="Hibbett D.S."/>
            <person name="Grigoriev I.V."/>
        </authorList>
    </citation>
    <scope>NUCLEOTIDE SEQUENCE</scope>
    <source>
        <strain evidence="3">TFB9207</strain>
    </source>
</reference>
<evidence type="ECO:0000313" key="4">
    <source>
        <dbReference type="Proteomes" id="UP001163846"/>
    </source>
</evidence>
<dbReference type="AlphaFoldDB" id="A0AA38NXD6"/>
<dbReference type="SUPFAM" id="SSF49879">
    <property type="entry name" value="SMAD/FHA domain"/>
    <property type="match status" value="1"/>
</dbReference>
<proteinExistence type="predicted"/>